<evidence type="ECO:0000256" key="6">
    <source>
        <dbReference type="ARBA" id="ARBA00020092"/>
    </source>
</evidence>
<evidence type="ECO:0000256" key="2">
    <source>
        <dbReference type="ARBA" id="ARBA00001946"/>
    </source>
</evidence>
<dbReference type="OrthoDB" id="9805604at2"/>
<evidence type="ECO:0000313" key="14">
    <source>
        <dbReference type="EMBL" id="OSM01627.1"/>
    </source>
</evidence>
<dbReference type="SFLD" id="SFLDG01138">
    <property type="entry name" value="C1.6.2:_Deoxy-d-mannose-octulo"/>
    <property type="match status" value="1"/>
</dbReference>
<gene>
    <name evidence="14" type="ORF">MAIT1_01638</name>
</gene>
<comment type="cofactor">
    <cofactor evidence="2 13">
        <name>Mg(2+)</name>
        <dbReference type="ChEBI" id="CHEBI:18420"/>
    </cofactor>
</comment>
<dbReference type="PANTHER" id="PTHR21485:SF6">
    <property type="entry name" value="N-ACYLNEURAMINATE CYTIDYLYLTRANSFERASE-RELATED"/>
    <property type="match status" value="1"/>
</dbReference>
<dbReference type="InterPro" id="IPR050793">
    <property type="entry name" value="CMP-NeuNAc_synthase"/>
</dbReference>
<dbReference type="GO" id="GO:0046872">
    <property type="term" value="F:metal ion binding"/>
    <property type="evidence" value="ECO:0007669"/>
    <property type="project" value="UniProtKB-KW"/>
</dbReference>
<dbReference type="SUPFAM" id="SSF56784">
    <property type="entry name" value="HAD-like"/>
    <property type="match status" value="1"/>
</dbReference>
<evidence type="ECO:0000256" key="13">
    <source>
        <dbReference type="PIRSR" id="PIRSR006118-2"/>
    </source>
</evidence>
<feature type="binding site" evidence="12">
    <location>
        <position position="31"/>
    </location>
    <ligand>
        <name>substrate</name>
    </ligand>
</feature>
<dbReference type="GO" id="GO:0009103">
    <property type="term" value="P:lipopolysaccharide biosynthetic process"/>
    <property type="evidence" value="ECO:0007669"/>
    <property type="project" value="UniProtKB-KW"/>
</dbReference>
<dbReference type="STRING" id="1434232.MAIT1_01638"/>
<evidence type="ECO:0000256" key="12">
    <source>
        <dbReference type="PIRSR" id="PIRSR006118-1"/>
    </source>
</evidence>
<comment type="subunit">
    <text evidence="4">Homotetramer.</text>
</comment>
<dbReference type="GO" id="GO:0008781">
    <property type="term" value="F:N-acylneuraminate cytidylyltransferase activity"/>
    <property type="evidence" value="ECO:0007669"/>
    <property type="project" value="TreeGrafter"/>
</dbReference>
<feature type="binding site" evidence="12">
    <location>
        <position position="60"/>
    </location>
    <ligand>
        <name>substrate</name>
    </ligand>
</feature>
<comment type="catalytic activity">
    <reaction evidence="1">
        <text>3-deoxy-alpha-D-manno-2-octulosonate-8-phosphate + H2O = 3-deoxy-alpha-D-manno-oct-2-ulosonate + phosphate</text>
        <dbReference type="Rhea" id="RHEA:11500"/>
        <dbReference type="ChEBI" id="CHEBI:15377"/>
        <dbReference type="ChEBI" id="CHEBI:43474"/>
        <dbReference type="ChEBI" id="CHEBI:85985"/>
        <dbReference type="ChEBI" id="CHEBI:85986"/>
        <dbReference type="EC" id="3.1.3.45"/>
    </reaction>
</comment>
<proteinExistence type="inferred from homology"/>
<dbReference type="SFLD" id="SFLDS00003">
    <property type="entry name" value="Haloacid_Dehalogenase"/>
    <property type="match status" value="1"/>
</dbReference>
<protein>
    <recommendedName>
        <fullName evidence="6">3-deoxy-D-manno-octulosonate 8-phosphate phosphatase KdsC</fullName>
        <ecNumber evidence="5">3.1.3.45</ecNumber>
    </recommendedName>
    <alternativeName>
        <fullName evidence="11">KDO 8-P phosphatase</fullName>
    </alternativeName>
</protein>
<dbReference type="EMBL" id="LVJN01000020">
    <property type="protein sequence ID" value="OSM01627.1"/>
    <property type="molecule type" value="Genomic_DNA"/>
</dbReference>
<keyword evidence="7 13" id="KW-0479">Metal-binding</keyword>
<feature type="binding site" evidence="12">
    <location>
        <position position="75"/>
    </location>
    <ligand>
        <name>substrate</name>
    </ligand>
</feature>
<evidence type="ECO:0000256" key="11">
    <source>
        <dbReference type="ARBA" id="ARBA00031051"/>
    </source>
</evidence>
<dbReference type="PANTHER" id="PTHR21485">
    <property type="entry name" value="HAD SUPERFAMILY MEMBERS CMAS AND KDSC"/>
    <property type="match status" value="1"/>
</dbReference>
<evidence type="ECO:0000256" key="9">
    <source>
        <dbReference type="ARBA" id="ARBA00022842"/>
    </source>
</evidence>
<accession>A0A1Y2K1T7</accession>
<comment type="similarity">
    <text evidence="3">Belongs to the KdsC family.</text>
</comment>
<evidence type="ECO:0000256" key="3">
    <source>
        <dbReference type="ARBA" id="ARBA00005893"/>
    </source>
</evidence>
<evidence type="ECO:0000256" key="5">
    <source>
        <dbReference type="ARBA" id="ARBA00013066"/>
    </source>
</evidence>
<dbReference type="FunFam" id="3.40.50.1000:FF:000029">
    <property type="entry name" value="3-deoxy-D-manno-octulosonate 8-phosphate phosphatase KdsC"/>
    <property type="match status" value="1"/>
</dbReference>
<dbReference type="RefSeq" id="WP_085443498.1">
    <property type="nucleotide sequence ID" value="NZ_LVJN01000020.1"/>
</dbReference>
<dbReference type="Proteomes" id="UP000194003">
    <property type="component" value="Unassembled WGS sequence"/>
</dbReference>
<evidence type="ECO:0000313" key="15">
    <source>
        <dbReference type="Proteomes" id="UP000194003"/>
    </source>
</evidence>
<evidence type="ECO:0000256" key="7">
    <source>
        <dbReference type="ARBA" id="ARBA00022723"/>
    </source>
</evidence>
<dbReference type="Gene3D" id="3.40.50.1000">
    <property type="entry name" value="HAD superfamily/HAD-like"/>
    <property type="match status" value="1"/>
</dbReference>
<evidence type="ECO:0000256" key="10">
    <source>
        <dbReference type="ARBA" id="ARBA00022985"/>
    </source>
</evidence>
<dbReference type="InterPro" id="IPR010023">
    <property type="entry name" value="KdsC_fam"/>
</dbReference>
<keyword evidence="8" id="KW-0378">Hydrolase</keyword>
<evidence type="ECO:0000256" key="1">
    <source>
        <dbReference type="ARBA" id="ARBA00000898"/>
    </source>
</evidence>
<sequence length="194" mass="20768">MIPNAGEENTLWTPQLAERAAKIRLLALDVDGVLTDGGIYLDNAGGEMKRFNVQDGLGARLLLDAGVAVGVITARKSDLVARRARELKLAFAHQGAHEKWACLEQEMATRGLTADQCAFMGDDLVDLGVMSRVGLAACPANAHEETRRRSHWQASAAGGEGAVRELADHILRAQGRWDEIVAAMVAGTYGHAAQ</sequence>
<dbReference type="EC" id="3.1.3.45" evidence="5"/>
<dbReference type="NCBIfam" id="TIGR01670">
    <property type="entry name" value="KdsC-phosphatas"/>
    <property type="match status" value="1"/>
</dbReference>
<keyword evidence="15" id="KW-1185">Reference proteome</keyword>
<keyword evidence="10" id="KW-0448">Lipopolysaccharide biosynthesis</keyword>
<dbReference type="CDD" id="cd01630">
    <property type="entry name" value="HAD_KDO-like"/>
    <property type="match status" value="1"/>
</dbReference>
<evidence type="ECO:0000256" key="4">
    <source>
        <dbReference type="ARBA" id="ARBA00011881"/>
    </source>
</evidence>
<feature type="binding site" evidence="13">
    <location>
        <position position="122"/>
    </location>
    <ligand>
        <name>Mg(2+)</name>
        <dbReference type="ChEBI" id="CHEBI:18420"/>
    </ligand>
</feature>
<dbReference type="AlphaFoldDB" id="A0A1Y2K1T7"/>
<dbReference type="InterPro" id="IPR036412">
    <property type="entry name" value="HAD-like_sf"/>
</dbReference>
<evidence type="ECO:0000256" key="8">
    <source>
        <dbReference type="ARBA" id="ARBA00022801"/>
    </source>
</evidence>
<comment type="caution">
    <text evidence="14">The sequence shown here is derived from an EMBL/GenBank/DDBJ whole genome shotgun (WGS) entry which is preliminary data.</text>
</comment>
<dbReference type="SFLD" id="SFLDG01136">
    <property type="entry name" value="C1.6:_Phosphoserine_Phosphatas"/>
    <property type="match status" value="1"/>
</dbReference>
<keyword evidence="9 13" id="KW-0460">Magnesium</keyword>
<feature type="binding site" evidence="12">
    <location>
        <position position="83"/>
    </location>
    <ligand>
        <name>substrate</name>
    </ligand>
</feature>
<feature type="binding site" evidence="12">
    <location>
        <position position="99"/>
    </location>
    <ligand>
        <name>substrate</name>
    </ligand>
</feature>
<reference evidence="14 15" key="1">
    <citation type="journal article" date="2016" name="BMC Genomics">
        <title>Combined genomic and structural analyses of a cultured magnetotactic bacterium reveals its niche adaptation to a dynamic environment.</title>
        <authorList>
            <person name="Araujo A.C."/>
            <person name="Morillo V."/>
            <person name="Cypriano J."/>
            <person name="Teixeira L.C."/>
            <person name="Leao P."/>
            <person name="Lyra S."/>
            <person name="Almeida L.G."/>
            <person name="Bazylinski D.A."/>
            <person name="Vasconcellos A.T."/>
            <person name="Abreu F."/>
            <person name="Lins U."/>
        </authorList>
    </citation>
    <scope>NUCLEOTIDE SEQUENCE [LARGE SCALE GENOMIC DNA]</scope>
    <source>
        <strain evidence="14 15">IT-1</strain>
    </source>
</reference>
<dbReference type="PIRSF" id="PIRSF006118">
    <property type="entry name" value="KDO8-P_Ptase"/>
    <property type="match status" value="1"/>
</dbReference>
<name>A0A1Y2K1T7_9PROT</name>
<feature type="binding site" evidence="13">
    <location>
        <position position="29"/>
    </location>
    <ligand>
        <name>Mg(2+)</name>
        <dbReference type="ChEBI" id="CHEBI:18420"/>
    </ligand>
</feature>
<dbReference type="InterPro" id="IPR023214">
    <property type="entry name" value="HAD_sf"/>
</dbReference>
<dbReference type="GO" id="GO:0019143">
    <property type="term" value="F:3-deoxy-manno-octulosonate-8-phosphatase activity"/>
    <property type="evidence" value="ECO:0007669"/>
    <property type="project" value="UniProtKB-EC"/>
</dbReference>
<organism evidence="14 15">
    <name type="scientific">Magnetofaba australis IT-1</name>
    <dbReference type="NCBI Taxonomy" id="1434232"/>
    <lineage>
        <taxon>Bacteria</taxon>
        <taxon>Pseudomonadati</taxon>
        <taxon>Pseudomonadota</taxon>
        <taxon>Magnetococcia</taxon>
        <taxon>Magnetococcales</taxon>
        <taxon>Magnetococcaceae</taxon>
        <taxon>Magnetofaba</taxon>
    </lineage>
</organism>